<gene>
    <name evidence="1" type="ORF">S01H1_67544</name>
</gene>
<protein>
    <submittedName>
        <fullName evidence="1">Uncharacterized protein</fullName>
    </submittedName>
</protein>
<organism evidence="1">
    <name type="scientific">marine sediment metagenome</name>
    <dbReference type="NCBI Taxonomy" id="412755"/>
    <lineage>
        <taxon>unclassified sequences</taxon>
        <taxon>metagenomes</taxon>
        <taxon>ecological metagenomes</taxon>
    </lineage>
</organism>
<name>X0XW15_9ZZZZ</name>
<sequence length="143" mass="15730">MHRIRSLTVAAMAIAMLLAALPSTAPAYPLDGYDYTGLRRIWVQRMVQEGEIKGKKRPSGELLPLEQVQLRLLDQKDLKIPAADPELTAKVKKLLGPAADRYGISLLDLSDLSNIRLAEWNGNQRQNPGSVGKIMVALGIFQA</sequence>
<comment type="caution">
    <text evidence="1">The sequence shown here is derived from an EMBL/GenBank/DDBJ whole genome shotgun (WGS) entry which is preliminary data.</text>
</comment>
<dbReference type="InterPro" id="IPR012338">
    <property type="entry name" value="Beta-lactam/transpept-like"/>
</dbReference>
<feature type="non-terminal residue" evidence="1">
    <location>
        <position position="143"/>
    </location>
</feature>
<dbReference type="AlphaFoldDB" id="X0XW15"/>
<proteinExistence type="predicted"/>
<reference evidence="1" key="1">
    <citation type="journal article" date="2014" name="Front. Microbiol.">
        <title>High frequency of phylogenetically diverse reductive dehalogenase-homologous genes in deep subseafloor sedimentary metagenomes.</title>
        <authorList>
            <person name="Kawai M."/>
            <person name="Futagami T."/>
            <person name="Toyoda A."/>
            <person name="Takaki Y."/>
            <person name="Nishi S."/>
            <person name="Hori S."/>
            <person name="Arai W."/>
            <person name="Tsubouchi T."/>
            <person name="Morono Y."/>
            <person name="Uchiyama I."/>
            <person name="Ito T."/>
            <person name="Fujiyama A."/>
            <person name="Inagaki F."/>
            <person name="Takami H."/>
        </authorList>
    </citation>
    <scope>NUCLEOTIDE SEQUENCE</scope>
    <source>
        <strain evidence="1">Expedition CK06-06</strain>
    </source>
</reference>
<dbReference type="EMBL" id="BARS01044745">
    <property type="protein sequence ID" value="GAG39432.1"/>
    <property type="molecule type" value="Genomic_DNA"/>
</dbReference>
<dbReference type="Gene3D" id="3.40.710.10">
    <property type="entry name" value="DD-peptidase/beta-lactamase superfamily"/>
    <property type="match status" value="1"/>
</dbReference>
<dbReference type="SUPFAM" id="SSF56601">
    <property type="entry name" value="beta-lactamase/transpeptidase-like"/>
    <property type="match status" value="1"/>
</dbReference>
<accession>X0XW15</accession>
<evidence type="ECO:0000313" key="1">
    <source>
        <dbReference type="EMBL" id="GAG39432.1"/>
    </source>
</evidence>